<accession>D1QRN7</accession>
<comment type="caution">
    <text evidence="1">The sequence shown here is derived from an EMBL/GenBank/DDBJ whole genome shotgun (WGS) entry which is preliminary data.</text>
</comment>
<proteinExistence type="predicted"/>
<evidence type="ECO:0000313" key="1">
    <source>
        <dbReference type="EMBL" id="EFB31894.1"/>
    </source>
</evidence>
<organism evidence="1 2">
    <name type="scientific">Segatella oris F0302</name>
    <dbReference type="NCBI Taxonomy" id="649760"/>
    <lineage>
        <taxon>Bacteria</taxon>
        <taxon>Pseudomonadati</taxon>
        <taxon>Bacteroidota</taxon>
        <taxon>Bacteroidia</taxon>
        <taxon>Bacteroidales</taxon>
        <taxon>Prevotellaceae</taxon>
        <taxon>Segatella</taxon>
    </lineage>
</organism>
<reference evidence="1 2" key="1">
    <citation type="submission" date="2009-11" db="EMBL/GenBank/DDBJ databases">
        <authorList>
            <person name="Weinstock G."/>
            <person name="Sodergren E."/>
            <person name="Clifton S."/>
            <person name="Fulton L."/>
            <person name="Fulton B."/>
            <person name="Courtney L."/>
            <person name="Fronick C."/>
            <person name="Harrison M."/>
            <person name="Strong C."/>
            <person name="Farmer C."/>
            <person name="Delahaunty K."/>
            <person name="Markovic C."/>
            <person name="Hall O."/>
            <person name="Minx P."/>
            <person name="Tomlinson C."/>
            <person name="Mitreva M."/>
            <person name="Nelson J."/>
            <person name="Hou S."/>
            <person name="Wollam A."/>
            <person name="Pepin K.H."/>
            <person name="Johnson M."/>
            <person name="Bhonagiri V."/>
            <person name="Nash W.E."/>
            <person name="Warren W."/>
            <person name="Chinwalla A."/>
            <person name="Mardis E.R."/>
            <person name="Wilson R.K."/>
        </authorList>
    </citation>
    <scope>NUCLEOTIDE SEQUENCE [LARGE SCALE GENOMIC DNA]</scope>
    <source>
        <strain evidence="1 2">F0302</strain>
    </source>
</reference>
<dbReference type="EMBL" id="ACUZ02000031">
    <property type="protein sequence ID" value="EFB31894.1"/>
    <property type="molecule type" value="Genomic_DNA"/>
</dbReference>
<name>D1QRN7_9BACT</name>
<dbReference type="Proteomes" id="UP000004079">
    <property type="component" value="Unassembled WGS sequence"/>
</dbReference>
<protein>
    <submittedName>
        <fullName evidence="1">Uncharacterized protein</fullName>
    </submittedName>
</protein>
<evidence type="ECO:0000313" key="2">
    <source>
        <dbReference type="Proteomes" id="UP000004079"/>
    </source>
</evidence>
<sequence length="71" mass="8546">MKNICDNKCHFLRNNVVYSDVFSDILRCRLRQGALNCKEKFFIFQDILYHFMNELHCVLYGKLTFSCIDFI</sequence>
<dbReference type="HOGENOM" id="CLU_2736703_0_0_10"/>
<gene>
    <name evidence="1" type="ORF">HMPREF0971_01643</name>
</gene>
<dbReference type="AlphaFoldDB" id="D1QRN7"/>